<dbReference type="AlphaFoldDB" id="A0A942SYG4"/>
<name>A0A942SYG4_9BACI</name>
<evidence type="ECO:0000256" key="1">
    <source>
        <dbReference type="ARBA" id="ARBA00004167"/>
    </source>
</evidence>
<keyword evidence="7" id="KW-0472">Membrane</keyword>
<keyword evidence="6" id="KW-0811">Translocation</keyword>
<reference evidence="8" key="1">
    <citation type="submission" date="2021-05" db="EMBL/GenBank/DDBJ databases">
        <title>Novel Bacillus species.</title>
        <authorList>
            <person name="Liu G."/>
        </authorList>
    </citation>
    <scope>NUCLEOTIDE SEQUENCE</scope>
    <source>
        <strain evidence="8">FJAT-50051</strain>
    </source>
</reference>
<keyword evidence="3" id="KW-0812">Transmembrane</keyword>
<comment type="caution">
    <text evidence="8">The sequence shown here is derived from an EMBL/GenBank/DDBJ whole genome shotgun (WGS) entry which is preliminary data.</text>
</comment>
<keyword evidence="4" id="KW-0653">Protein transport</keyword>
<evidence type="ECO:0000256" key="5">
    <source>
        <dbReference type="ARBA" id="ARBA00022989"/>
    </source>
</evidence>
<dbReference type="Gene3D" id="1.20.5.3310">
    <property type="match status" value="1"/>
</dbReference>
<protein>
    <submittedName>
        <fullName evidence="8">Twin-arginine translocase TatA/TatE family subunit</fullName>
    </submittedName>
</protein>
<keyword evidence="5" id="KW-1133">Transmembrane helix</keyword>
<proteinExistence type="predicted"/>
<comment type="subcellular location">
    <subcellularLocation>
        <location evidence="1">Membrane</location>
        <topology evidence="1">Single-pass membrane protein</topology>
    </subcellularLocation>
</comment>
<gene>
    <name evidence="8" type="ORF">KHB02_14655</name>
</gene>
<evidence type="ECO:0000256" key="2">
    <source>
        <dbReference type="ARBA" id="ARBA00022448"/>
    </source>
</evidence>
<keyword evidence="2" id="KW-0813">Transport</keyword>
<evidence type="ECO:0000313" key="8">
    <source>
        <dbReference type="EMBL" id="MBS4182637.1"/>
    </source>
</evidence>
<sequence>MSIDFNKILIIGIIGVLLLGPQRLPMYAQKLAEFVKSVRRFADTAKERMREEMGPEFDEIEWQKLDPRQYDPRRIIRDALLDSGGSAAAVETAQVTASKVRAPAPVVPLAAGEHAPYDAEAT</sequence>
<evidence type="ECO:0000256" key="7">
    <source>
        <dbReference type="ARBA" id="ARBA00023136"/>
    </source>
</evidence>
<evidence type="ECO:0000256" key="4">
    <source>
        <dbReference type="ARBA" id="ARBA00022927"/>
    </source>
</evidence>
<evidence type="ECO:0000256" key="3">
    <source>
        <dbReference type="ARBA" id="ARBA00022692"/>
    </source>
</evidence>
<dbReference type="EMBL" id="JAGYPE010000002">
    <property type="protein sequence ID" value="MBS4182637.1"/>
    <property type="molecule type" value="Genomic_DNA"/>
</dbReference>
<dbReference type="InterPro" id="IPR003369">
    <property type="entry name" value="TatA/B/E"/>
</dbReference>
<organism evidence="8">
    <name type="scientific">Neobacillus citreus</name>
    <dbReference type="NCBI Taxonomy" id="2833578"/>
    <lineage>
        <taxon>Bacteria</taxon>
        <taxon>Bacillati</taxon>
        <taxon>Bacillota</taxon>
        <taxon>Bacilli</taxon>
        <taxon>Bacillales</taxon>
        <taxon>Bacillaceae</taxon>
        <taxon>Neobacillus</taxon>
    </lineage>
</organism>
<accession>A0A942SYG4</accession>
<evidence type="ECO:0000256" key="6">
    <source>
        <dbReference type="ARBA" id="ARBA00023010"/>
    </source>
</evidence>
<dbReference type="Pfam" id="PF02416">
    <property type="entry name" value="TatA_B_E"/>
    <property type="match status" value="1"/>
</dbReference>